<feature type="compositionally biased region" description="Basic and acidic residues" evidence="1">
    <location>
        <begin position="26"/>
        <end position="36"/>
    </location>
</feature>
<feature type="compositionally biased region" description="Basic and acidic residues" evidence="1">
    <location>
        <begin position="70"/>
        <end position="83"/>
    </location>
</feature>
<gene>
    <name evidence="2" type="ORF">SAMN02745172_03085</name>
</gene>
<evidence type="ECO:0000256" key="1">
    <source>
        <dbReference type="SAM" id="MobiDB-lite"/>
    </source>
</evidence>
<dbReference type="EMBL" id="FRXO01000006">
    <property type="protein sequence ID" value="SHO66426.1"/>
    <property type="molecule type" value="Genomic_DNA"/>
</dbReference>
<dbReference type="RefSeq" id="WP_073630266.1">
    <property type="nucleotide sequence ID" value="NZ_FRXO01000006.1"/>
</dbReference>
<feature type="compositionally biased region" description="Polar residues" evidence="1">
    <location>
        <begin position="49"/>
        <end position="63"/>
    </location>
</feature>
<keyword evidence="3" id="KW-1185">Reference proteome</keyword>
<evidence type="ECO:0000313" key="2">
    <source>
        <dbReference type="EMBL" id="SHO66426.1"/>
    </source>
</evidence>
<proteinExistence type="predicted"/>
<dbReference type="AlphaFoldDB" id="A0A1M7ZP30"/>
<sequence>MADQDSPDNSRARGKVAAPVVPARKSTADTVRKDAEGQFADVDCGGDNSGLSAATPRVTSDGENTGADWDAERNEESTPDRKT</sequence>
<organism evidence="2 3">
    <name type="scientific">Pseudoxanthobacter soli DSM 19599</name>
    <dbReference type="NCBI Taxonomy" id="1123029"/>
    <lineage>
        <taxon>Bacteria</taxon>
        <taxon>Pseudomonadati</taxon>
        <taxon>Pseudomonadota</taxon>
        <taxon>Alphaproteobacteria</taxon>
        <taxon>Hyphomicrobiales</taxon>
        <taxon>Segnochrobactraceae</taxon>
        <taxon>Pseudoxanthobacter</taxon>
    </lineage>
</organism>
<feature type="region of interest" description="Disordered" evidence="1">
    <location>
        <begin position="1"/>
        <end position="83"/>
    </location>
</feature>
<dbReference type="Proteomes" id="UP000186406">
    <property type="component" value="Unassembled WGS sequence"/>
</dbReference>
<name>A0A1M7ZP30_9HYPH</name>
<dbReference type="STRING" id="1123029.SAMN02745172_03085"/>
<protein>
    <submittedName>
        <fullName evidence="2">Uncharacterized protein</fullName>
    </submittedName>
</protein>
<evidence type="ECO:0000313" key="3">
    <source>
        <dbReference type="Proteomes" id="UP000186406"/>
    </source>
</evidence>
<accession>A0A1M7ZP30</accession>
<reference evidence="2 3" key="1">
    <citation type="submission" date="2016-12" db="EMBL/GenBank/DDBJ databases">
        <authorList>
            <person name="Song W.-J."/>
            <person name="Kurnit D.M."/>
        </authorList>
    </citation>
    <scope>NUCLEOTIDE SEQUENCE [LARGE SCALE GENOMIC DNA]</scope>
    <source>
        <strain evidence="2 3">DSM 19599</strain>
    </source>
</reference>